<dbReference type="Proteomes" id="UP000028058">
    <property type="component" value="Unassembled WGS sequence"/>
</dbReference>
<protein>
    <submittedName>
        <fullName evidence="2">Uncharacterized protein</fullName>
    </submittedName>
</protein>
<dbReference type="OrthoDB" id="4313158at2"/>
<evidence type="ECO:0000313" key="2">
    <source>
        <dbReference type="EMBL" id="RKM97936.1"/>
    </source>
</evidence>
<organism evidence="2 3">
    <name type="scientific">Streptomyces xinghaiensis</name>
    <dbReference type="NCBI Taxonomy" id="1038928"/>
    <lineage>
        <taxon>Bacteria</taxon>
        <taxon>Bacillati</taxon>
        <taxon>Actinomycetota</taxon>
        <taxon>Actinomycetes</taxon>
        <taxon>Kitasatosporales</taxon>
        <taxon>Streptomycetaceae</taxon>
        <taxon>Streptomyces</taxon>
    </lineage>
</organism>
<reference evidence="2 3" key="1">
    <citation type="journal article" date="2014" name="Genome Announc.">
        <title>Draft Genome Sequence of Streptomyces fradiae ATCC 19609, a Strain Highly Sensitive to Antibiotics.</title>
        <authorList>
            <person name="Bekker O.B."/>
            <person name="Klimina K.M."/>
            <person name="Vatlin A.A."/>
            <person name="Zakharevich N.V."/>
            <person name="Kasianov A.S."/>
            <person name="Danilenko V.N."/>
        </authorList>
    </citation>
    <scope>NUCLEOTIDE SEQUENCE [LARGE SCALE GENOMIC DNA]</scope>
    <source>
        <strain evidence="2 3">ATCC 19609</strain>
    </source>
</reference>
<dbReference type="EMBL" id="JNAD02000002">
    <property type="protein sequence ID" value="RKM97936.1"/>
    <property type="molecule type" value="Genomic_DNA"/>
</dbReference>
<evidence type="ECO:0000313" key="3">
    <source>
        <dbReference type="Proteomes" id="UP000028058"/>
    </source>
</evidence>
<accession>A0A3R7J7S7</accession>
<name>A0A3R7J7S7_9ACTN</name>
<proteinExistence type="predicted"/>
<keyword evidence="3" id="KW-1185">Reference proteome</keyword>
<feature type="region of interest" description="Disordered" evidence="1">
    <location>
        <begin position="14"/>
        <end position="37"/>
    </location>
</feature>
<comment type="caution">
    <text evidence="2">The sequence shown here is derived from an EMBL/GenBank/DDBJ whole genome shotgun (WGS) entry which is preliminary data.</text>
</comment>
<dbReference type="AlphaFoldDB" id="A0A3R7J7S7"/>
<evidence type="ECO:0000256" key="1">
    <source>
        <dbReference type="SAM" id="MobiDB-lite"/>
    </source>
</evidence>
<gene>
    <name evidence="2" type="ORF">SFRA_005180</name>
</gene>
<dbReference type="RefSeq" id="WP_043461803.1">
    <property type="nucleotide sequence ID" value="NZ_CP134822.1"/>
</dbReference>
<sequence>MAWEEWERLKTEAAGADRTGVRVNSAPPASGGGGPSDLVVRSDELGKLGDLARDLRQRLSTAGDYARPATYDAAVELIGDDMELGSALLEEHDAWNTKLTTLKEACAHISNHLDHSRGIHAEDEKKIATEMRNADGEKMTVSRIYDYIK</sequence>